<dbReference type="PANTHER" id="PTHR31632">
    <property type="entry name" value="IRON TRANSPORTER FTH1"/>
    <property type="match status" value="1"/>
</dbReference>
<protein>
    <submittedName>
        <fullName evidence="7">Iron permease FTR1</fullName>
    </submittedName>
</protein>
<evidence type="ECO:0000256" key="5">
    <source>
        <dbReference type="ARBA" id="ARBA00023136"/>
    </source>
</evidence>
<organism evidence="7 8">
    <name type="scientific">Plastoroseomonas arctica</name>
    <dbReference type="NCBI Taxonomy" id="1509237"/>
    <lineage>
        <taxon>Bacteria</taxon>
        <taxon>Pseudomonadati</taxon>
        <taxon>Pseudomonadota</taxon>
        <taxon>Alphaproteobacteria</taxon>
        <taxon>Acetobacterales</taxon>
        <taxon>Acetobacteraceae</taxon>
        <taxon>Plastoroseomonas</taxon>
    </lineage>
</organism>
<feature type="transmembrane region" description="Helical" evidence="6">
    <location>
        <begin position="76"/>
        <end position="93"/>
    </location>
</feature>
<reference evidence="7" key="1">
    <citation type="submission" date="2020-01" db="EMBL/GenBank/DDBJ databases">
        <authorList>
            <person name="Rat A."/>
        </authorList>
    </citation>
    <scope>NUCLEOTIDE SEQUENCE</scope>
    <source>
        <strain evidence="7">LMG 28251</strain>
    </source>
</reference>
<evidence type="ECO:0000313" key="8">
    <source>
        <dbReference type="Proteomes" id="UP001196068"/>
    </source>
</evidence>
<feature type="transmembrane region" description="Helical" evidence="6">
    <location>
        <begin position="151"/>
        <end position="172"/>
    </location>
</feature>
<keyword evidence="5 6" id="KW-0472">Membrane</keyword>
<sequence>MGFLAAAFDTLLILLREGLEAVLVLAALAAFLRRAAPERVGALAWGAALGILASLLAAAAYAAWRDGAHDDRVEGLTCFAAAGLMLWTGGWLARRSDPRAWQAALAGQAQRALRSGRVAWAVAGIGFLAVFREGAETVLFLGAAGAERAGAWPVLSAALVAAIALFVIWRLIARATRRLPLRPLFLGTSLLLLVLALRIAAQGLGEFQEQALAPFTPANLPEALEWVGFAPSWEGLALQGVLALVALVAGWPRRRPALAAAE</sequence>
<accession>A0AAF1KP88</accession>
<evidence type="ECO:0000256" key="1">
    <source>
        <dbReference type="ARBA" id="ARBA00004141"/>
    </source>
</evidence>
<feature type="transmembrane region" description="Helical" evidence="6">
    <location>
        <begin position="114"/>
        <end position="131"/>
    </location>
</feature>
<evidence type="ECO:0000256" key="4">
    <source>
        <dbReference type="ARBA" id="ARBA00022989"/>
    </source>
</evidence>
<evidence type="ECO:0000313" key="7">
    <source>
        <dbReference type="EMBL" id="MBR0655558.1"/>
    </source>
</evidence>
<dbReference type="EMBL" id="JAAEDH010000011">
    <property type="protein sequence ID" value="MBR0655558.1"/>
    <property type="molecule type" value="Genomic_DNA"/>
</dbReference>
<evidence type="ECO:0000256" key="3">
    <source>
        <dbReference type="ARBA" id="ARBA00022692"/>
    </source>
</evidence>
<gene>
    <name evidence="7" type="ORF">GXW79_10745</name>
</gene>
<dbReference type="GO" id="GO:0015093">
    <property type="term" value="F:ferrous iron transmembrane transporter activity"/>
    <property type="evidence" value="ECO:0007669"/>
    <property type="project" value="TreeGrafter"/>
</dbReference>
<proteinExistence type="inferred from homology"/>
<dbReference type="Proteomes" id="UP001196068">
    <property type="component" value="Unassembled WGS sequence"/>
</dbReference>
<dbReference type="AlphaFoldDB" id="A0AAF1KP88"/>
<keyword evidence="4 6" id="KW-1133">Transmembrane helix</keyword>
<keyword evidence="8" id="KW-1185">Reference proteome</keyword>
<name>A0AAF1KP88_9PROT</name>
<comment type="subcellular location">
    <subcellularLocation>
        <location evidence="1">Membrane</location>
        <topology evidence="1">Multi-pass membrane protein</topology>
    </subcellularLocation>
</comment>
<dbReference type="GO" id="GO:0033573">
    <property type="term" value="C:high-affinity iron permease complex"/>
    <property type="evidence" value="ECO:0007669"/>
    <property type="project" value="InterPro"/>
</dbReference>
<evidence type="ECO:0000256" key="6">
    <source>
        <dbReference type="SAM" id="Phobius"/>
    </source>
</evidence>
<evidence type="ECO:0000256" key="2">
    <source>
        <dbReference type="ARBA" id="ARBA00008333"/>
    </source>
</evidence>
<feature type="transmembrane region" description="Helical" evidence="6">
    <location>
        <begin position="12"/>
        <end position="31"/>
    </location>
</feature>
<dbReference type="PANTHER" id="PTHR31632:SF2">
    <property type="entry name" value="PLASMA MEMBRANE IRON PERMEASE"/>
    <property type="match status" value="1"/>
</dbReference>
<dbReference type="RefSeq" id="WP_211874401.1">
    <property type="nucleotide sequence ID" value="NZ_JAAEDH010000011.1"/>
</dbReference>
<dbReference type="InterPro" id="IPR004923">
    <property type="entry name" value="FTR1/Fip1/EfeU"/>
</dbReference>
<feature type="transmembrane region" description="Helical" evidence="6">
    <location>
        <begin position="224"/>
        <end position="249"/>
    </location>
</feature>
<feature type="transmembrane region" description="Helical" evidence="6">
    <location>
        <begin position="43"/>
        <end position="64"/>
    </location>
</feature>
<comment type="similarity">
    <text evidence="2">Belongs to the oxidase-dependent Fe transporter (OFeT) (TC 9.A.10.1) family.</text>
</comment>
<reference evidence="7" key="2">
    <citation type="journal article" date="2021" name="Syst. Appl. Microbiol.">
        <title>Roseomonas hellenica sp. nov., isolated from roots of wild-growing Alkanna tinctoria.</title>
        <authorList>
            <person name="Rat A."/>
            <person name="Naranjo H.D."/>
            <person name="Lebbe L."/>
            <person name="Cnockaert M."/>
            <person name="Krigas N."/>
            <person name="Grigoriadou K."/>
            <person name="Maloupa E."/>
            <person name="Willems A."/>
        </authorList>
    </citation>
    <scope>NUCLEOTIDE SEQUENCE</scope>
    <source>
        <strain evidence="7">LMG 28251</strain>
    </source>
</reference>
<comment type="caution">
    <text evidence="7">The sequence shown here is derived from an EMBL/GenBank/DDBJ whole genome shotgun (WGS) entry which is preliminary data.</text>
</comment>
<dbReference type="Pfam" id="PF03239">
    <property type="entry name" value="FTR1"/>
    <property type="match status" value="1"/>
</dbReference>
<feature type="transmembrane region" description="Helical" evidence="6">
    <location>
        <begin position="184"/>
        <end position="204"/>
    </location>
</feature>
<keyword evidence="3 6" id="KW-0812">Transmembrane</keyword>